<dbReference type="PaxDb" id="4097-A0A1S4D5W3"/>
<evidence type="ECO:0000313" key="2">
    <source>
        <dbReference type="RefSeq" id="XP_016508820.1"/>
    </source>
</evidence>
<feature type="domain" description="RNase H type-1" evidence="1">
    <location>
        <begin position="87"/>
        <end position="189"/>
    </location>
</feature>
<dbReference type="InterPro" id="IPR002156">
    <property type="entry name" value="RNaseH_domain"/>
</dbReference>
<dbReference type="Gene3D" id="3.10.10.10">
    <property type="entry name" value="HIV Type 1 Reverse Transcriptase, subunit A, domain 1"/>
    <property type="match status" value="1"/>
</dbReference>
<organism evidence="2">
    <name type="scientific">Nicotiana tabacum</name>
    <name type="common">Common tobacco</name>
    <dbReference type="NCBI Taxonomy" id="4097"/>
    <lineage>
        <taxon>Eukaryota</taxon>
        <taxon>Viridiplantae</taxon>
        <taxon>Streptophyta</taxon>
        <taxon>Embryophyta</taxon>
        <taxon>Tracheophyta</taxon>
        <taxon>Spermatophyta</taxon>
        <taxon>Magnoliopsida</taxon>
        <taxon>eudicotyledons</taxon>
        <taxon>Gunneridae</taxon>
        <taxon>Pentapetalae</taxon>
        <taxon>asterids</taxon>
        <taxon>lamiids</taxon>
        <taxon>Solanales</taxon>
        <taxon>Solanaceae</taxon>
        <taxon>Nicotianoideae</taxon>
        <taxon>Nicotianeae</taxon>
        <taxon>Nicotiana</taxon>
    </lineage>
</organism>
<reference evidence="2" key="1">
    <citation type="submission" date="2025-08" db="UniProtKB">
        <authorList>
            <consortium name="RefSeq"/>
        </authorList>
    </citation>
    <scope>IDENTIFICATION</scope>
</reference>
<dbReference type="OrthoDB" id="1933881at2759"/>
<dbReference type="Pfam" id="PF00078">
    <property type="entry name" value="RVT_1"/>
    <property type="match status" value="1"/>
</dbReference>
<evidence type="ECO:0000259" key="1">
    <source>
        <dbReference type="PROSITE" id="PS50879"/>
    </source>
</evidence>
<protein>
    <recommendedName>
        <fullName evidence="1">RNase H type-1 domain-containing protein</fullName>
    </recommendedName>
</protein>
<dbReference type="Pfam" id="PF13456">
    <property type="entry name" value="RVT_3"/>
    <property type="match status" value="1"/>
</dbReference>
<dbReference type="GO" id="GO:0003676">
    <property type="term" value="F:nucleic acid binding"/>
    <property type="evidence" value="ECO:0007669"/>
    <property type="project" value="InterPro"/>
</dbReference>
<dbReference type="CDD" id="cd09279">
    <property type="entry name" value="RNase_HI_like"/>
    <property type="match status" value="1"/>
</dbReference>
<dbReference type="AlphaFoldDB" id="A0A1S4D5W3"/>
<dbReference type="SMR" id="A0A1S4D5W3"/>
<dbReference type="InterPro" id="IPR036397">
    <property type="entry name" value="RNaseH_sf"/>
</dbReference>
<accession>A0A1S4D5W3</accession>
<name>A0A1S4D5W3_TOBAC</name>
<gene>
    <name evidence="2" type="primary">LOC107826369</name>
</gene>
<dbReference type="Gene3D" id="3.30.420.10">
    <property type="entry name" value="Ribonuclease H-like superfamily/Ribonuclease H"/>
    <property type="match status" value="1"/>
</dbReference>
<dbReference type="PANTHER" id="PTHR48475:SF1">
    <property type="entry name" value="RNASE H TYPE-1 DOMAIN-CONTAINING PROTEIN"/>
    <property type="match status" value="1"/>
</dbReference>
<dbReference type="Gene3D" id="3.30.70.270">
    <property type="match status" value="1"/>
</dbReference>
<dbReference type="PROSITE" id="PS50879">
    <property type="entry name" value="RNASE_H_1"/>
    <property type="match status" value="1"/>
</dbReference>
<dbReference type="PANTHER" id="PTHR48475">
    <property type="entry name" value="RIBONUCLEASE H"/>
    <property type="match status" value="1"/>
</dbReference>
<dbReference type="STRING" id="4097.A0A1S4D5W3"/>
<dbReference type="KEGG" id="nta:107826369"/>
<dbReference type="SUPFAM" id="SSF56672">
    <property type="entry name" value="DNA/RNA polymerases"/>
    <property type="match status" value="1"/>
</dbReference>
<dbReference type="RefSeq" id="XP_016508820.1">
    <property type="nucleotide sequence ID" value="XM_016653334.1"/>
</dbReference>
<dbReference type="InterPro" id="IPR043502">
    <property type="entry name" value="DNA/RNA_pol_sf"/>
</dbReference>
<proteinExistence type="predicted"/>
<sequence>MSFMDGSSGYYQIRMAPKDEDLTAFRTPKGIYFYKVIPFGLKNAGATYQSAMQNIFDDFFHKNVECYIGDLVVKSREKGSHFKDLRMLTDELPDEDGVAHRGGAGAGIVFVTPQGEVFPYSFTLTQFCSNNVAEYQALILGLEMAIDIKQLELQVFGDSQLVVNQLLGSYEVKKPELRPYHDYAKKLIG</sequence>
<dbReference type="InterPro" id="IPR000477">
    <property type="entry name" value="RT_dom"/>
</dbReference>
<dbReference type="InterPro" id="IPR043128">
    <property type="entry name" value="Rev_trsase/Diguanyl_cyclase"/>
</dbReference>
<dbReference type="GO" id="GO:0004523">
    <property type="term" value="F:RNA-DNA hybrid ribonuclease activity"/>
    <property type="evidence" value="ECO:0007669"/>
    <property type="project" value="InterPro"/>
</dbReference>
<dbReference type="CDD" id="cd01647">
    <property type="entry name" value="RT_LTR"/>
    <property type="match status" value="1"/>
</dbReference>